<gene>
    <name evidence="5" type="ORF">GCM10022404_05400</name>
</gene>
<dbReference type="PANTHER" id="PTHR43537:SF5">
    <property type="entry name" value="UXU OPERON TRANSCRIPTIONAL REGULATOR"/>
    <property type="match status" value="1"/>
</dbReference>
<dbReference type="Gene3D" id="1.10.10.10">
    <property type="entry name" value="Winged helix-like DNA-binding domain superfamily/Winged helix DNA-binding domain"/>
    <property type="match status" value="1"/>
</dbReference>
<accession>A0ABP7JWW9</accession>
<protein>
    <submittedName>
        <fullName evidence="5">GntR family transcriptional regulator</fullName>
    </submittedName>
</protein>
<dbReference type="InterPro" id="IPR011711">
    <property type="entry name" value="GntR_C"/>
</dbReference>
<dbReference type="PANTHER" id="PTHR43537">
    <property type="entry name" value="TRANSCRIPTIONAL REGULATOR, GNTR FAMILY"/>
    <property type="match status" value="1"/>
</dbReference>
<evidence type="ECO:0000256" key="2">
    <source>
        <dbReference type="ARBA" id="ARBA00023125"/>
    </source>
</evidence>
<evidence type="ECO:0000313" key="6">
    <source>
        <dbReference type="Proteomes" id="UP001399917"/>
    </source>
</evidence>
<dbReference type="InterPro" id="IPR036388">
    <property type="entry name" value="WH-like_DNA-bd_sf"/>
</dbReference>
<dbReference type="SUPFAM" id="SSF48008">
    <property type="entry name" value="GntR ligand-binding domain-like"/>
    <property type="match status" value="1"/>
</dbReference>
<keyword evidence="2" id="KW-0238">DNA-binding</keyword>
<dbReference type="SUPFAM" id="SSF46785">
    <property type="entry name" value="Winged helix' DNA-binding domain"/>
    <property type="match status" value="1"/>
</dbReference>
<dbReference type="InterPro" id="IPR036390">
    <property type="entry name" value="WH_DNA-bd_sf"/>
</dbReference>
<dbReference type="RefSeq" id="WP_344843135.1">
    <property type="nucleotide sequence ID" value="NZ_BAABDF010000003.1"/>
</dbReference>
<dbReference type="Pfam" id="PF07729">
    <property type="entry name" value="FCD"/>
    <property type="match status" value="1"/>
</dbReference>
<name>A0ABP7JWW9_9RHOB</name>
<keyword evidence="3" id="KW-0804">Transcription</keyword>
<dbReference type="SMART" id="SM00895">
    <property type="entry name" value="FCD"/>
    <property type="match status" value="1"/>
</dbReference>
<evidence type="ECO:0000259" key="4">
    <source>
        <dbReference type="PROSITE" id="PS50949"/>
    </source>
</evidence>
<organism evidence="5 6">
    <name type="scientific">Celeribacter arenosi</name>
    <dbReference type="NCBI Taxonomy" id="792649"/>
    <lineage>
        <taxon>Bacteria</taxon>
        <taxon>Pseudomonadati</taxon>
        <taxon>Pseudomonadota</taxon>
        <taxon>Alphaproteobacteria</taxon>
        <taxon>Rhodobacterales</taxon>
        <taxon>Roseobacteraceae</taxon>
        <taxon>Celeribacter</taxon>
    </lineage>
</organism>
<dbReference type="Pfam" id="PF00392">
    <property type="entry name" value="GntR"/>
    <property type="match status" value="1"/>
</dbReference>
<comment type="caution">
    <text evidence="5">The sequence shown here is derived from an EMBL/GenBank/DDBJ whole genome shotgun (WGS) entry which is preliminary data.</text>
</comment>
<keyword evidence="1" id="KW-0805">Transcription regulation</keyword>
<dbReference type="InterPro" id="IPR000524">
    <property type="entry name" value="Tscrpt_reg_HTH_GntR"/>
</dbReference>
<feature type="domain" description="HTH gntR-type" evidence="4">
    <location>
        <begin position="11"/>
        <end position="78"/>
    </location>
</feature>
<evidence type="ECO:0000256" key="1">
    <source>
        <dbReference type="ARBA" id="ARBA00023015"/>
    </source>
</evidence>
<dbReference type="Gene3D" id="1.20.120.530">
    <property type="entry name" value="GntR ligand-binding domain-like"/>
    <property type="match status" value="1"/>
</dbReference>
<evidence type="ECO:0000313" key="5">
    <source>
        <dbReference type="EMBL" id="GAA3857447.1"/>
    </source>
</evidence>
<proteinExistence type="predicted"/>
<sequence>MQIEAEMMTPRSTADIVYERLYEEIVNLEILPGSKISEAEVGRRFGVSRQPVRDAFKRLGNLDLLEIRPQRATVVRRFSIDEIANTRFVRLSVELEVIEAACKNWTDANDEALQANLSEQRALLEAGETEAFHQLDYSFHKSICEMGGHPMAFETIDLCKRKVDRLCVLSLIHDQAAHDVLDDHTAIAKALANRSVAEARAVTRKHLSRLDDTISQIHKAHAEYFQ</sequence>
<dbReference type="PROSITE" id="PS50949">
    <property type="entry name" value="HTH_GNTR"/>
    <property type="match status" value="1"/>
</dbReference>
<keyword evidence="6" id="KW-1185">Reference proteome</keyword>
<reference evidence="6" key="1">
    <citation type="journal article" date="2019" name="Int. J. Syst. Evol. Microbiol.">
        <title>The Global Catalogue of Microorganisms (GCM) 10K type strain sequencing project: providing services to taxonomists for standard genome sequencing and annotation.</title>
        <authorList>
            <consortium name="The Broad Institute Genomics Platform"/>
            <consortium name="The Broad Institute Genome Sequencing Center for Infectious Disease"/>
            <person name="Wu L."/>
            <person name="Ma J."/>
        </authorList>
    </citation>
    <scope>NUCLEOTIDE SEQUENCE [LARGE SCALE GENOMIC DNA]</scope>
    <source>
        <strain evidence="6">JCM 17190</strain>
    </source>
</reference>
<dbReference type="EMBL" id="BAABDF010000003">
    <property type="protein sequence ID" value="GAA3857447.1"/>
    <property type="molecule type" value="Genomic_DNA"/>
</dbReference>
<dbReference type="Proteomes" id="UP001399917">
    <property type="component" value="Unassembled WGS sequence"/>
</dbReference>
<evidence type="ECO:0000256" key="3">
    <source>
        <dbReference type="ARBA" id="ARBA00023163"/>
    </source>
</evidence>
<dbReference type="InterPro" id="IPR008920">
    <property type="entry name" value="TF_FadR/GntR_C"/>
</dbReference>
<dbReference type="SMART" id="SM00345">
    <property type="entry name" value="HTH_GNTR"/>
    <property type="match status" value="1"/>
</dbReference>